<protein>
    <submittedName>
        <fullName evidence="1">Uncharacterized protein</fullName>
    </submittedName>
</protein>
<accession>A0ABW4A0B1</accession>
<dbReference type="Proteomes" id="UP001597183">
    <property type="component" value="Unassembled WGS sequence"/>
</dbReference>
<evidence type="ECO:0000313" key="1">
    <source>
        <dbReference type="EMBL" id="MFD1364140.1"/>
    </source>
</evidence>
<keyword evidence="2" id="KW-1185">Reference proteome</keyword>
<sequence length="190" mass="19947">MTWQQTTVRADDGTVLDIALPPGWWSLPTDEPDLTARAHGIADNRPAPFPGIADELIQLARVGASAGTILMAGGAAADDETGQVVSASLMVIMDDTGDTTPTDGIDEGPSARLDLPAGVTVRRLFRGIAASPLGDLWELKAQYAVAHARPWLLSFQTPAMTHAMQLLDVFDGVAATLHITPPPGENAVFG</sequence>
<evidence type="ECO:0000313" key="2">
    <source>
        <dbReference type="Proteomes" id="UP001597183"/>
    </source>
</evidence>
<comment type="caution">
    <text evidence="1">The sequence shown here is derived from an EMBL/GenBank/DDBJ whole genome shotgun (WGS) entry which is preliminary data.</text>
</comment>
<gene>
    <name evidence="1" type="ORF">ACFQ5G_02160</name>
</gene>
<proteinExistence type="predicted"/>
<dbReference type="RefSeq" id="WP_317793943.1">
    <property type="nucleotide sequence ID" value="NZ_AP028461.1"/>
</dbReference>
<reference evidence="2" key="1">
    <citation type="journal article" date="2019" name="Int. J. Syst. Evol. Microbiol.">
        <title>The Global Catalogue of Microorganisms (GCM) 10K type strain sequencing project: providing services to taxonomists for standard genome sequencing and annotation.</title>
        <authorList>
            <consortium name="The Broad Institute Genomics Platform"/>
            <consortium name="The Broad Institute Genome Sequencing Center for Infectious Disease"/>
            <person name="Wu L."/>
            <person name="Ma J."/>
        </authorList>
    </citation>
    <scope>NUCLEOTIDE SEQUENCE [LARGE SCALE GENOMIC DNA]</scope>
    <source>
        <strain evidence="2">CCM 7526</strain>
    </source>
</reference>
<organism evidence="1 2">
    <name type="scientific">Actinoplanes sichuanensis</name>
    <dbReference type="NCBI Taxonomy" id="512349"/>
    <lineage>
        <taxon>Bacteria</taxon>
        <taxon>Bacillati</taxon>
        <taxon>Actinomycetota</taxon>
        <taxon>Actinomycetes</taxon>
        <taxon>Micromonosporales</taxon>
        <taxon>Micromonosporaceae</taxon>
        <taxon>Actinoplanes</taxon>
    </lineage>
</organism>
<name>A0ABW4A0B1_9ACTN</name>
<dbReference type="EMBL" id="JBHTMK010000004">
    <property type="protein sequence ID" value="MFD1364140.1"/>
    <property type="molecule type" value="Genomic_DNA"/>
</dbReference>